<reference evidence="1" key="1">
    <citation type="journal article" date="2014" name="Int. J. Syst. Evol. Microbiol.">
        <title>Complete genome sequence of Corynebacterium casei LMG S-19264T (=DSM 44701T), isolated from a smear-ripened cheese.</title>
        <authorList>
            <consortium name="US DOE Joint Genome Institute (JGI-PGF)"/>
            <person name="Walter F."/>
            <person name="Albersmeier A."/>
            <person name="Kalinowski J."/>
            <person name="Ruckert C."/>
        </authorList>
    </citation>
    <scope>NUCLEOTIDE SEQUENCE</scope>
    <source>
        <strain evidence="1">JCM 12289</strain>
    </source>
</reference>
<dbReference type="EMBL" id="CP095006">
    <property type="protein sequence ID" value="UOO96903.1"/>
    <property type="molecule type" value="Genomic_DNA"/>
</dbReference>
<reference evidence="1" key="3">
    <citation type="submission" date="2023-12" db="EMBL/GenBank/DDBJ databases">
        <authorList>
            <person name="Sun Q."/>
            <person name="Inoue M."/>
        </authorList>
    </citation>
    <scope>NUCLEOTIDE SEQUENCE</scope>
    <source>
        <strain evidence="1">JCM 12289</strain>
    </source>
</reference>
<dbReference type="EMBL" id="BAAADN010000063">
    <property type="protein sequence ID" value="GAA0473674.1"/>
    <property type="molecule type" value="Genomic_DNA"/>
</dbReference>
<dbReference type="RefSeq" id="WP_244706057.1">
    <property type="nucleotide sequence ID" value="NZ_BAAADN010000063.1"/>
</dbReference>
<evidence type="ECO:0000313" key="3">
    <source>
        <dbReference type="Proteomes" id="UP000830542"/>
    </source>
</evidence>
<protein>
    <submittedName>
        <fullName evidence="1">Uncharacterized protein</fullName>
    </submittedName>
</protein>
<keyword evidence="2" id="KW-0614">Plasmid</keyword>
<evidence type="ECO:0000313" key="1">
    <source>
        <dbReference type="EMBL" id="GAA0473674.1"/>
    </source>
</evidence>
<accession>A0AAV3SL38</accession>
<dbReference type="Proteomes" id="UP001500962">
    <property type="component" value="Unassembled WGS sequence"/>
</dbReference>
<dbReference type="GeneID" id="71763136"/>
<reference evidence="2" key="2">
    <citation type="submission" date="2022-04" db="EMBL/GenBank/DDBJ databases">
        <title>Sequencing and genomic assembly of Halococcus dombrowskii.</title>
        <authorList>
            <person name="Lim S.W."/>
            <person name="MacLea K.S."/>
        </authorList>
    </citation>
    <scope>NUCLEOTIDE SEQUENCE</scope>
    <source>
        <strain evidence="2">H4</strain>
        <plasmid evidence="2">unnamed1</plasmid>
    </source>
</reference>
<dbReference type="AlphaFoldDB" id="A0AAV3SL38"/>
<geneLocation type="plasmid" evidence="2 3">
    <name>unnamed1</name>
</geneLocation>
<keyword evidence="3" id="KW-1185">Reference proteome</keyword>
<dbReference type="Proteomes" id="UP000830542">
    <property type="component" value="Plasmid unnamed1"/>
</dbReference>
<gene>
    <name evidence="1" type="ORF">GCM10008985_33030</name>
    <name evidence="2" type="ORF">MUK72_14770</name>
</gene>
<proteinExistence type="predicted"/>
<evidence type="ECO:0000313" key="2">
    <source>
        <dbReference type="EMBL" id="UOO96903.1"/>
    </source>
</evidence>
<sequence length="141" mass="15337">MPAWANPEARKKVESLLTGGGEVLRAIDKGADTEEEIATHIEESADAIPPEARAALLCAHENAAVMQFLQNGPASKEELATKLHELETRVDDGLVTHLDYLGATVDEMIANLSGHNMVHARSNGEIKLTTYGNDIFQVYTR</sequence>
<dbReference type="KEGG" id="hdo:MUK72_14770"/>
<evidence type="ECO:0000313" key="4">
    <source>
        <dbReference type="Proteomes" id="UP001500962"/>
    </source>
</evidence>
<organism evidence="1 4">
    <name type="scientific">Halococcus dombrowskii</name>
    <dbReference type="NCBI Taxonomy" id="179637"/>
    <lineage>
        <taxon>Archaea</taxon>
        <taxon>Methanobacteriati</taxon>
        <taxon>Methanobacteriota</taxon>
        <taxon>Stenosarchaea group</taxon>
        <taxon>Halobacteria</taxon>
        <taxon>Halobacteriales</taxon>
        <taxon>Halococcaceae</taxon>
        <taxon>Halococcus</taxon>
    </lineage>
</organism>
<name>A0AAV3SL38_HALDO</name>